<sequence>MKISMFAFIKRLKCCNNNDIKITVYMHTTKQWCKGVGSITTTTHR</sequence>
<accession>A0A0A9EEZ5</accession>
<reference evidence="1" key="1">
    <citation type="submission" date="2014-09" db="EMBL/GenBank/DDBJ databases">
        <authorList>
            <person name="Magalhaes I.L.F."/>
            <person name="Oliveira U."/>
            <person name="Santos F.R."/>
            <person name="Vidigal T.H.D.A."/>
            <person name="Brescovit A.D."/>
            <person name="Santos A.J."/>
        </authorList>
    </citation>
    <scope>NUCLEOTIDE SEQUENCE</scope>
    <source>
        <tissue evidence="1">Shoot tissue taken approximately 20 cm above the soil surface</tissue>
    </source>
</reference>
<protein>
    <submittedName>
        <fullName evidence="1">Uncharacterized protein</fullName>
    </submittedName>
</protein>
<reference evidence="1" key="2">
    <citation type="journal article" date="2015" name="Data Brief">
        <title>Shoot transcriptome of the giant reed, Arundo donax.</title>
        <authorList>
            <person name="Barrero R.A."/>
            <person name="Guerrero F.D."/>
            <person name="Moolhuijzen P."/>
            <person name="Goolsby J.A."/>
            <person name="Tidwell J."/>
            <person name="Bellgard S.E."/>
            <person name="Bellgard M.I."/>
        </authorList>
    </citation>
    <scope>NUCLEOTIDE SEQUENCE</scope>
    <source>
        <tissue evidence="1">Shoot tissue taken approximately 20 cm above the soil surface</tissue>
    </source>
</reference>
<dbReference type="AlphaFoldDB" id="A0A0A9EEZ5"/>
<dbReference type="EMBL" id="GBRH01199289">
    <property type="protein sequence ID" value="JAD98606.1"/>
    <property type="molecule type" value="Transcribed_RNA"/>
</dbReference>
<organism evidence="1">
    <name type="scientific">Arundo donax</name>
    <name type="common">Giant reed</name>
    <name type="synonym">Donax arundinaceus</name>
    <dbReference type="NCBI Taxonomy" id="35708"/>
    <lineage>
        <taxon>Eukaryota</taxon>
        <taxon>Viridiplantae</taxon>
        <taxon>Streptophyta</taxon>
        <taxon>Embryophyta</taxon>
        <taxon>Tracheophyta</taxon>
        <taxon>Spermatophyta</taxon>
        <taxon>Magnoliopsida</taxon>
        <taxon>Liliopsida</taxon>
        <taxon>Poales</taxon>
        <taxon>Poaceae</taxon>
        <taxon>PACMAD clade</taxon>
        <taxon>Arundinoideae</taxon>
        <taxon>Arundineae</taxon>
        <taxon>Arundo</taxon>
    </lineage>
</organism>
<proteinExistence type="predicted"/>
<evidence type="ECO:0000313" key="1">
    <source>
        <dbReference type="EMBL" id="JAD98606.1"/>
    </source>
</evidence>
<name>A0A0A9EEZ5_ARUDO</name>